<dbReference type="EMBL" id="AXCN02000826">
    <property type="status" value="NOT_ANNOTATED_CDS"/>
    <property type="molecule type" value="Genomic_DNA"/>
</dbReference>
<evidence type="ECO:0000313" key="3">
    <source>
        <dbReference type="Proteomes" id="UP000075886"/>
    </source>
</evidence>
<dbReference type="Proteomes" id="UP000075886">
    <property type="component" value="Unassembled WGS sequence"/>
</dbReference>
<reference evidence="3" key="1">
    <citation type="submission" date="2014-01" db="EMBL/GenBank/DDBJ databases">
        <title>The Genome Sequence of Anopheles farauti FAR1 (V2).</title>
        <authorList>
            <consortium name="The Broad Institute Genomics Platform"/>
            <person name="Neafsey D.E."/>
            <person name="Besansky N."/>
            <person name="Howell P."/>
            <person name="Walton C."/>
            <person name="Young S.K."/>
            <person name="Zeng Q."/>
            <person name="Gargeya S."/>
            <person name="Fitzgerald M."/>
            <person name="Haas B."/>
            <person name="Abouelleil A."/>
            <person name="Allen A.W."/>
            <person name="Alvarado L."/>
            <person name="Arachchi H.M."/>
            <person name="Berlin A.M."/>
            <person name="Chapman S.B."/>
            <person name="Gainer-Dewar J."/>
            <person name="Goldberg J."/>
            <person name="Griggs A."/>
            <person name="Gujja S."/>
            <person name="Hansen M."/>
            <person name="Howarth C."/>
            <person name="Imamovic A."/>
            <person name="Ireland A."/>
            <person name="Larimer J."/>
            <person name="McCowan C."/>
            <person name="Murphy C."/>
            <person name="Pearson M."/>
            <person name="Poon T.W."/>
            <person name="Priest M."/>
            <person name="Roberts A."/>
            <person name="Saif S."/>
            <person name="Shea T."/>
            <person name="Sisk P."/>
            <person name="Sykes S."/>
            <person name="Wortman J."/>
            <person name="Nusbaum C."/>
            <person name="Birren B."/>
        </authorList>
    </citation>
    <scope>NUCLEOTIDE SEQUENCE [LARGE SCALE GENOMIC DNA]</scope>
    <source>
        <strain evidence="3">FAR1</strain>
    </source>
</reference>
<accession>A0A182Q074</accession>
<dbReference type="VEuPathDB" id="VectorBase:AFAF000466"/>
<proteinExistence type="predicted"/>
<dbReference type="EnsemblMetazoa" id="AFAF000466-RA">
    <property type="protein sequence ID" value="AFAF000466-PA"/>
    <property type="gene ID" value="AFAF000466"/>
</dbReference>
<feature type="region of interest" description="Disordered" evidence="1">
    <location>
        <begin position="123"/>
        <end position="147"/>
    </location>
</feature>
<protein>
    <submittedName>
        <fullName evidence="2">Uncharacterized protein</fullName>
    </submittedName>
</protein>
<sequence length="188" mass="20835">MLQPTDLTLPGGRGNKDIVHRKRQRTAVRSVTLYAALLLTCSLQLIQPSTAAIGSERVCCGFCAPQNIEPLLLIFSVDTTRPDISENPTPHSGSFPREHGAVLVTHAHAMDTNITYHAVAAKPAKNGAENNGKNNTDSSESEAEREIQNTNRLLDSMWFRAAGRYRWIMPMMQDFVPPAVRYDEGLYL</sequence>
<reference evidence="2" key="2">
    <citation type="submission" date="2020-05" db="UniProtKB">
        <authorList>
            <consortium name="EnsemblMetazoa"/>
        </authorList>
    </citation>
    <scope>IDENTIFICATION</scope>
    <source>
        <strain evidence="2">FAR1</strain>
    </source>
</reference>
<evidence type="ECO:0000256" key="1">
    <source>
        <dbReference type="SAM" id="MobiDB-lite"/>
    </source>
</evidence>
<name>A0A182Q074_9DIPT</name>
<dbReference type="AlphaFoldDB" id="A0A182Q074"/>
<dbReference type="EMBL" id="AXCN02000825">
    <property type="status" value="NOT_ANNOTATED_CDS"/>
    <property type="molecule type" value="Genomic_DNA"/>
</dbReference>
<organism evidence="2 3">
    <name type="scientific">Anopheles farauti</name>
    <dbReference type="NCBI Taxonomy" id="69004"/>
    <lineage>
        <taxon>Eukaryota</taxon>
        <taxon>Metazoa</taxon>
        <taxon>Ecdysozoa</taxon>
        <taxon>Arthropoda</taxon>
        <taxon>Hexapoda</taxon>
        <taxon>Insecta</taxon>
        <taxon>Pterygota</taxon>
        <taxon>Neoptera</taxon>
        <taxon>Endopterygota</taxon>
        <taxon>Diptera</taxon>
        <taxon>Nematocera</taxon>
        <taxon>Culicoidea</taxon>
        <taxon>Culicidae</taxon>
        <taxon>Anophelinae</taxon>
        <taxon>Anopheles</taxon>
    </lineage>
</organism>
<feature type="compositionally biased region" description="Low complexity" evidence="1">
    <location>
        <begin position="123"/>
        <end position="135"/>
    </location>
</feature>
<evidence type="ECO:0000313" key="2">
    <source>
        <dbReference type="EnsemblMetazoa" id="AFAF000466-PA"/>
    </source>
</evidence>
<keyword evidence="3" id="KW-1185">Reference proteome</keyword>